<feature type="compositionally biased region" description="Basic and acidic residues" evidence="1">
    <location>
        <begin position="93"/>
        <end position="116"/>
    </location>
</feature>
<name>A0ABQ7D6M9_BRACR</name>
<keyword evidence="3" id="KW-1185">Reference proteome</keyword>
<feature type="compositionally biased region" description="Basic and acidic residues" evidence="1">
    <location>
        <begin position="51"/>
        <end position="66"/>
    </location>
</feature>
<dbReference type="PANTHER" id="PTHR33223:SF9">
    <property type="entry name" value="RETROTRANSPOSON GAG DOMAIN-CONTAINING PROTEIN"/>
    <property type="match status" value="1"/>
</dbReference>
<dbReference type="EMBL" id="QGKV02000759">
    <property type="protein sequence ID" value="KAF3567254.1"/>
    <property type="molecule type" value="Genomic_DNA"/>
</dbReference>
<feature type="region of interest" description="Disordered" evidence="1">
    <location>
        <begin position="1"/>
        <end position="119"/>
    </location>
</feature>
<dbReference type="PANTHER" id="PTHR33223">
    <property type="entry name" value="CCHC-TYPE DOMAIN-CONTAINING PROTEIN"/>
    <property type="match status" value="1"/>
</dbReference>
<sequence>MAVDEQDNTSESTPREAELQRQIDGLQSQVTDLHKAREATENPELSSEVQSLKEKLESSPQHDKQQEAPLPHTGLIHAEPRQPSGEAGASGEKAGDTRVHEKISSDSEPDSKKETSEGAAALQSSLTTYLEQMFSNKLDAMQSMVERFPRVIHVLTLILLSQTTLPLSIPRKFSFPNIKMYDGTGDPDDHIAQYKQRMLAVALPREFREATMCKGFGSTLIGAALQWYINLPIGSISSFATLSDGFVEQFTSSRNLE</sequence>
<evidence type="ECO:0008006" key="4">
    <source>
        <dbReference type="Google" id="ProtNLM"/>
    </source>
</evidence>
<comment type="caution">
    <text evidence="2">The sequence shown here is derived from an EMBL/GenBank/DDBJ whole genome shotgun (WGS) entry which is preliminary data.</text>
</comment>
<proteinExistence type="predicted"/>
<reference evidence="2 3" key="1">
    <citation type="journal article" date="2020" name="BMC Genomics">
        <title>Intraspecific diversification of the crop wild relative Brassica cretica Lam. using demographic model selection.</title>
        <authorList>
            <person name="Kioukis A."/>
            <person name="Michalopoulou V.A."/>
            <person name="Briers L."/>
            <person name="Pirintsos S."/>
            <person name="Studholme D.J."/>
            <person name="Pavlidis P."/>
            <person name="Sarris P.F."/>
        </authorList>
    </citation>
    <scope>NUCLEOTIDE SEQUENCE [LARGE SCALE GENOMIC DNA]</scope>
    <source>
        <strain evidence="3">cv. PFS-1207/04</strain>
    </source>
</reference>
<gene>
    <name evidence="2" type="ORF">DY000_02017317</name>
</gene>
<dbReference type="Proteomes" id="UP000266723">
    <property type="component" value="Unassembled WGS sequence"/>
</dbReference>
<evidence type="ECO:0000256" key="1">
    <source>
        <dbReference type="SAM" id="MobiDB-lite"/>
    </source>
</evidence>
<evidence type="ECO:0000313" key="3">
    <source>
        <dbReference type="Proteomes" id="UP000266723"/>
    </source>
</evidence>
<organism evidence="2 3">
    <name type="scientific">Brassica cretica</name>
    <name type="common">Mustard</name>
    <dbReference type="NCBI Taxonomy" id="69181"/>
    <lineage>
        <taxon>Eukaryota</taxon>
        <taxon>Viridiplantae</taxon>
        <taxon>Streptophyta</taxon>
        <taxon>Embryophyta</taxon>
        <taxon>Tracheophyta</taxon>
        <taxon>Spermatophyta</taxon>
        <taxon>Magnoliopsida</taxon>
        <taxon>eudicotyledons</taxon>
        <taxon>Gunneridae</taxon>
        <taxon>Pentapetalae</taxon>
        <taxon>rosids</taxon>
        <taxon>malvids</taxon>
        <taxon>Brassicales</taxon>
        <taxon>Brassicaceae</taxon>
        <taxon>Brassiceae</taxon>
        <taxon>Brassica</taxon>
    </lineage>
</organism>
<accession>A0ABQ7D6M9</accession>
<evidence type="ECO:0000313" key="2">
    <source>
        <dbReference type="EMBL" id="KAF3567254.1"/>
    </source>
</evidence>
<protein>
    <recommendedName>
        <fullName evidence="4">Retrotransposon gag domain-containing protein</fullName>
    </recommendedName>
</protein>